<name>A0A1Y2CRM6_9FUNG</name>
<comment type="caution">
    <text evidence="2">The sequence shown here is derived from an EMBL/GenBank/DDBJ whole genome shotgun (WGS) entry which is preliminary data.</text>
</comment>
<feature type="transmembrane region" description="Helical" evidence="1">
    <location>
        <begin position="133"/>
        <end position="158"/>
    </location>
</feature>
<keyword evidence="1" id="KW-0472">Membrane</keyword>
<organism evidence="2 3">
    <name type="scientific">Neocallimastix californiae</name>
    <dbReference type="NCBI Taxonomy" id="1754190"/>
    <lineage>
        <taxon>Eukaryota</taxon>
        <taxon>Fungi</taxon>
        <taxon>Fungi incertae sedis</taxon>
        <taxon>Chytridiomycota</taxon>
        <taxon>Chytridiomycota incertae sedis</taxon>
        <taxon>Neocallimastigomycetes</taxon>
        <taxon>Neocallimastigales</taxon>
        <taxon>Neocallimastigaceae</taxon>
        <taxon>Neocallimastix</taxon>
    </lineage>
</organism>
<reference evidence="2 3" key="1">
    <citation type="submission" date="2016-08" db="EMBL/GenBank/DDBJ databases">
        <title>A Parts List for Fungal Cellulosomes Revealed by Comparative Genomics.</title>
        <authorList>
            <consortium name="DOE Joint Genome Institute"/>
            <person name="Haitjema C.H."/>
            <person name="Gilmore S.P."/>
            <person name="Henske J.K."/>
            <person name="Solomon K.V."/>
            <person name="De Groot R."/>
            <person name="Kuo A."/>
            <person name="Mondo S.J."/>
            <person name="Salamov A.A."/>
            <person name="Labutti K."/>
            <person name="Zhao Z."/>
            <person name="Chiniquy J."/>
            <person name="Barry K."/>
            <person name="Brewer H.M."/>
            <person name="Purvine S.O."/>
            <person name="Wright A.T."/>
            <person name="Boxma B."/>
            <person name="Van Alen T."/>
            <person name="Hackstein J.H."/>
            <person name="Baker S.E."/>
            <person name="Grigoriev I.V."/>
            <person name="O'Malley M.A."/>
        </authorList>
    </citation>
    <scope>NUCLEOTIDE SEQUENCE [LARGE SCALE GENOMIC DNA]</scope>
    <source>
        <strain evidence="2 3">G1</strain>
    </source>
</reference>
<keyword evidence="1" id="KW-1133">Transmembrane helix</keyword>
<evidence type="ECO:0000313" key="3">
    <source>
        <dbReference type="Proteomes" id="UP000193920"/>
    </source>
</evidence>
<accession>A0A1Y2CRM6</accession>
<dbReference type="AlphaFoldDB" id="A0A1Y2CRM6"/>
<dbReference type="InterPro" id="IPR026721">
    <property type="entry name" value="TMEM18"/>
</dbReference>
<protein>
    <submittedName>
        <fullName evidence="2">Uncharacterized protein</fullName>
    </submittedName>
</protein>
<keyword evidence="1" id="KW-0812">Transmembrane</keyword>
<feature type="transmembrane region" description="Helical" evidence="1">
    <location>
        <begin position="68"/>
        <end position="85"/>
    </location>
</feature>
<proteinExistence type="predicted"/>
<dbReference type="OrthoDB" id="411535at2759"/>
<dbReference type="Proteomes" id="UP000193920">
    <property type="component" value="Unassembled WGS sequence"/>
</dbReference>
<keyword evidence="3" id="KW-1185">Reference proteome</keyword>
<gene>
    <name evidence="2" type="ORF">LY90DRAFT_295198</name>
</gene>
<dbReference type="EMBL" id="MCOG01000099">
    <property type="protein sequence ID" value="ORY49661.1"/>
    <property type="molecule type" value="Genomic_DNA"/>
</dbReference>
<feature type="transmembrane region" description="Helical" evidence="1">
    <location>
        <begin position="94"/>
        <end position="113"/>
    </location>
</feature>
<sequence length="160" mass="18813">MAVNYQKYLNDYINSVNLELNKYYNALKRIPEIDCKTFFTAKNLLSIKEKFCGDAQKILDNVVWNERFIMIVCMIHALILINIIQDRRSYGKQICYVICLTCLSFSSGFLNKLGSENWTKFASKNYFDQDGKFMLLFLNIPVLIEVFLCLVSIINFYMYL</sequence>
<evidence type="ECO:0000313" key="2">
    <source>
        <dbReference type="EMBL" id="ORY49661.1"/>
    </source>
</evidence>
<dbReference type="Pfam" id="PF14770">
    <property type="entry name" value="TMEM18"/>
    <property type="match status" value="1"/>
</dbReference>
<evidence type="ECO:0000256" key="1">
    <source>
        <dbReference type="SAM" id="Phobius"/>
    </source>
</evidence>